<sequence>MNYNIRPVPKLIDPSLLTRINKVYVGKGNENNFFLEWLYKKIMPLFRDNFFFTLVVLSLMIYLIYRYIENIKKKNRIIKNINEQKPIEVKLDKPINYEKKETFENETEEVLSDVSGLSKLSQDQLVKEDVFEKDLERDLQMGNNNHTLNDLAPELLRNELLIQNPNKYGNGLQQNTQTPNVNNKCSNFKIPSLNEPLALNSFSDNYEEF</sequence>
<name>A0A6C0GZF2_9ZZZZ</name>
<accession>A0A6C0GZF2</accession>
<keyword evidence="1" id="KW-1133">Transmembrane helix</keyword>
<feature type="transmembrane region" description="Helical" evidence="1">
    <location>
        <begin position="50"/>
        <end position="68"/>
    </location>
</feature>
<reference evidence="2" key="1">
    <citation type="journal article" date="2020" name="Nature">
        <title>Giant virus diversity and host interactions through global metagenomics.</title>
        <authorList>
            <person name="Schulz F."/>
            <person name="Roux S."/>
            <person name="Paez-Espino D."/>
            <person name="Jungbluth S."/>
            <person name="Walsh D.A."/>
            <person name="Denef V.J."/>
            <person name="McMahon K.D."/>
            <person name="Konstantinidis K.T."/>
            <person name="Eloe-Fadrosh E.A."/>
            <person name="Kyrpides N.C."/>
            <person name="Woyke T."/>
        </authorList>
    </citation>
    <scope>NUCLEOTIDE SEQUENCE</scope>
    <source>
        <strain evidence="2">GVMAG-M-3300023179-4</strain>
    </source>
</reference>
<dbReference type="AlphaFoldDB" id="A0A6C0GZF2"/>
<organism evidence="2">
    <name type="scientific">viral metagenome</name>
    <dbReference type="NCBI Taxonomy" id="1070528"/>
    <lineage>
        <taxon>unclassified sequences</taxon>
        <taxon>metagenomes</taxon>
        <taxon>organismal metagenomes</taxon>
    </lineage>
</organism>
<keyword evidence="1" id="KW-0812">Transmembrane</keyword>
<protein>
    <submittedName>
        <fullName evidence="2">Uncharacterized protein</fullName>
    </submittedName>
</protein>
<proteinExistence type="predicted"/>
<evidence type="ECO:0000256" key="1">
    <source>
        <dbReference type="SAM" id="Phobius"/>
    </source>
</evidence>
<dbReference type="EMBL" id="MN739831">
    <property type="protein sequence ID" value="QHT73662.1"/>
    <property type="molecule type" value="Genomic_DNA"/>
</dbReference>
<evidence type="ECO:0000313" key="2">
    <source>
        <dbReference type="EMBL" id="QHT73662.1"/>
    </source>
</evidence>
<keyword evidence="1" id="KW-0472">Membrane</keyword>